<dbReference type="AlphaFoldDB" id="A0A6A5UXT9"/>
<evidence type="ECO:0000313" key="2">
    <source>
        <dbReference type="EMBL" id="KAF1968632.1"/>
    </source>
</evidence>
<feature type="region of interest" description="Disordered" evidence="1">
    <location>
        <begin position="139"/>
        <end position="162"/>
    </location>
</feature>
<evidence type="ECO:0000313" key="3">
    <source>
        <dbReference type="Proteomes" id="UP000800036"/>
    </source>
</evidence>
<name>A0A6A5UXT9_9PLEO</name>
<feature type="compositionally biased region" description="Basic and acidic residues" evidence="1">
    <location>
        <begin position="140"/>
        <end position="150"/>
    </location>
</feature>
<accession>A0A6A5UXT9</accession>
<proteinExistence type="predicted"/>
<dbReference type="Proteomes" id="UP000800036">
    <property type="component" value="Unassembled WGS sequence"/>
</dbReference>
<gene>
    <name evidence="2" type="ORF">BU23DRAFT_572213</name>
</gene>
<organism evidence="2 3">
    <name type="scientific">Bimuria novae-zelandiae CBS 107.79</name>
    <dbReference type="NCBI Taxonomy" id="1447943"/>
    <lineage>
        <taxon>Eukaryota</taxon>
        <taxon>Fungi</taxon>
        <taxon>Dikarya</taxon>
        <taxon>Ascomycota</taxon>
        <taxon>Pezizomycotina</taxon>
        <taxon>Dothideomycetes</taxon>
        <taxon>Pleosporomycetidae</taxon>
        <taxon>Pleosporales</taxon>
        <taxon>Massarineae</taxon>
        <taxon>Didymosphaeriaceae</taxon>
        <taxon>Bimuria</taxon>
    </lineage>
</organism>
<dbReference type="EMBL" id="ML976718">
    <property type="protein sequence ID" value="KAF1968632.1"/>
    <property type="molecule type" value="Genomic_DNA"/>
</dbReference>
<reference evidence="2" key="1">
    <citation type="journal article" date="2020" name="Stud. Mycol.">
        <title>101 Dothideomycetes genomes: a test case for predicting lifestyles and emergence of pathogens.</title>
        <authorList>
            <person name="Haridas S."/>
            <person name="Albert R."/>
            <person name="Binder M."/>
            <person name="Bloem J."/>
            <person name="Labutti K."/>
            <person name="Salamov A."/>
            <person name="Andreopoulos B."/>
            <person name="Baker S."/>
            <person name="Barry K."/>
            <person name="Bills G."/>
            <person name="Bluhm B."/>
            <person name="Cannon C."/>
            <person name="Castanera R."/>
            <person name="Culley D."/>
            <person name="Daum C."/>
            <person name="Ezra D."/>
            <person name="Gonzalez J."/>
            <person name="Henrissat B."/>
            <person name="Kuo A."/>
            <person name="Liang C."/>
            <person name="Lipzen A."/>
            <person name="Lutzoni F."/>
            <person name="Magnuson J."/>
            <person name="Mondo S."/>
            <person name="Nolan M."/>
            <person name="Ohm R."/>
            <person name="Pangilinan J."/>
            <person name="Park H.-J."/>
            <person name="Ramirez L."/>
            <person name="Alfaro M."/>
            <person name="Sun H."/>
            <person name="Tritt A."/>
            <person name="Yoshinaga Y."/>
            <person name="Zwiers L.-H."/>
            <person name="Turgeon B."/>
            <person name="Goodwin S."/>
            <person name="Spatafora J."/>
            <person name="Crous P."/>
            <person name="Grigoriev I."/>
        </authorList>
    </citation>
    <scope>NUCLEOTIDE SEQUENCE</scope>
    <source>
        <strain evidence="2">CBS 107.79</strain>
    </source>
</reference>
<protein>
    <submittedName>
        <fullName evidence="2">Uncharacterized protein</fullName>
    </submittedName>
</protein>
<sequence>MNKTPRIRNQRHRYTMASTIPGPYAVKRSSSGLNKPGFRLPTSHTGDSFRDRIELSNSWNLVVRLFARGIAAFDDRKSLLDDVNGLARVPAPSEGSGVAVVERTRSVSNQPIEQLTLFTVRTAPTISISTRRGAVPVLAETRRSRSKEGRGPYQVAPVTPQSPSGGPLLITMAVWKTMKGYFEQK</sequence>
<evidence type="ECO:0000256" key="1">
    <source>
        <dbReference type="SAM" id="MobiDB-lite"/>
    </source>
</evidence>
<keyword evidence="3" id="KW-1185">Reference proteome</keyword>